<protein>
    <recommendedName>
        <fullName evidence="2">CRAL-TRIO domain-containing protein</fullName>
    </recommendedName>
</protein>
<feature type="region of interest" description="Disordered" evidence="1">
    <location>
        <begin position="36"/>
        <end position="55"/>
    </location>
</feature>
<dbReference type="RefSeq" id="XP_005763301.1">
    <property type="nucleotide sequence ID" value="XM_005763244.1"/>
</dbReference>
<dbReference type="KEGG" id="ehx:EMIHUDRAFT_357995"/>
<dbReference type="InterPro" id="IPR001251">
    <property type="entry name" value="CRAL-TRIO_dom"/>
</dbReference>
<dbReference type="EnsemblProtists" id="EOD10872">
    <property type="protein sequence ID" value="EOD10872"/>
    <property type="gene ID" value="EMIHUDRAFT_357995"/>
</dbReference>
<dbReference type="PANTHER" id="PTHR45824:SF29">
    <property type="entry name" value="GH16843P"/>
    <property type="match status" value="1"/>
</dbReference>
<feature type="domain" description="CRAL-TRIO" evidence="2">
    <location>
        <begin position="84"/>
        <end position="231"/>
    </location>
</feature>
<dbReference type="SMART" id="SM00516">
    <property type="entry name" value="SEC14"/>
    <property type="match status" value="1"/>
</dbReference>
<evidence type="ECO:0000313" key="3">
    <source>
        <dbReference type="EnsemblProtists" id="EOD10872"/>
    </source>
</evidence>
<dbReference type="InterPro" id="IPR052578">
    <property type="entry name" value="PI_Transfer_CRAL-TRIO"/>
</dbReference>
<dbReference type="GeneID" id="17257065"/>
<dbReference type="HOGENOM" id="CLU_1167718_0_0_1"/>
<dbReference type="CDD" id="cd00170">
    <property type="entry name" value="SEC14"/>
    <property type="match status" value="1"/>
</dbReference>
<dbReference type="Pfam" id="PF00650">
    <property type="entry name" value="CRAL_TRIO"/>
    <property type="match status" value="1"/>
</dbReference>
<keyword evidence="4" id="KW-1185">Reference proteome</keyword>
<dbReference type="Proteomes" id="UP000013827">
    <property type="component" value="Unassembled WGS sequence"/>
</dbReference>
<evidence type="ECO:0000259" key="2">
    <source>
        <dbReference type="PROSITE" id="PS50191"/>
    </source>
</evidence>
<organism evidence="3 4">
    <name type="scientific">Emiliania huxleyi (strain CCMP1516)</name>
    <dbReference type="NCBI Taxonomy" id="280463"/>
    <lineage>
        <taxon>Eukaryota</taxon>
        <taxon>Haptista</taxon>
        <taxon>Haptophyta</taxon>
        <taxon>Prymnesiophyceae</taxon>
        <taxon>Isochrysidales</taxon>
        <taxon>Noelaerhabdaceae</taxon>
        <taxon>Emiliania</taxon>
    </lineage>
</organism>
<evidence type="ECO:0000256" key="1">
    <source>
        <dbReference type="SAM" id="MobiDB-lite"/>
    </source>
</evidence>
<dbReference type="Gene3D" id="3.40.525.10">
    <property type="entry name" value="CRAL-TRIO lipid binding domain"/>
    <property type="match status" value="1"/>
</dbReference>
<evidence type="ECO:0000313" key="4">
    <source>
        <dbReference type="Proteomes" id="UP000013827"/>
    </source>
</evidence>
<dbReference type="PaxDb" id="2903-EOD10872"/>
<reference evidence="3" key="2">
    <citation type="submission" date="2024-10" db="UniProtKB">
        <authorList>
            <consortium name="EnsemblProtists"/>
        </authorList>
    </citation>
    <scope>IDENTIFICATION</scope>
</reference>
<dbReference type="SUPFAM" id="SSF52087">
    <property type="entry name" value="CRAL/TRIO domain"/>
    <property type="match status" value="1"/>
</dbReference>
<dbReference type="PROSITE" id="PS50191">
    <property type="entry name" value="CRAL_TRIO"/>
    <property type="match status" value="1"/>
</dbReference>
<proteinExistence type="predicted"/>
<sequence>MGLFSSAPDEEQQKACLAALAAAFPDVSERTRKQYAASHKFKPARASKALGESEKWRAETLPRAPGPDGSDGAAAASLLFTHRGFDHHGRPVFLYYGSSFAPKKWDADAVMLGVVHTLEAGFAAADAKDPTNDGCCVIIFLMDGGTKLDMGLAKQFSRLVGAHYPGRAYLALIYPGTPPATRLWAVARLFFSSEIGEKVVLVKQKVEGRKTFEEHLPEETLSLVGIDSWDKESPPPPQ</sequence>
<reference evidence="4" key="1">
    <citation type="journal article" date="2013" name="Nature">
        <title>Pan genome of the phytoplankton Emiliania underpins its global distribution.</title>
        <authorList>
            <person name="Read B.A."/>
            <person name="Kegel J."/>
            <person name="Klute M.J."/>
            <person name="Kuo A."/>
            <person name="Lefebvre S.C."/>
            <person name="Maumus F."/>
            <person name="Mayer C."/>
            <person name="Miller J."/>
            <person name="Monier A."/>
            <person name="Salamov A."/>
            <person name="Young J."/>
            <person name="Aguilar M."/>
            <person name="Claverie J.M."/>
            <person name="Frickenhaus S."/>
            <person name="Gonzalez K."/>
            <person name="Herman E.K."/>
            <person name="Lin Y.C."/>
            <person name="Napier J."/>
            <person name="Ogata H."/>
            <person name="Sarno A.F."/>
            <person name="Shmutz J."/>
            <person name="Schroeder D."/>
            <person name="de Vargas C."/>
            <person name="Verret F."/>
            <person name="von Dassow P."/>
            <person name="Valentin K."/>
            <person name="Van de Peer Y."/>
            <person name="Wheeler G."/>
            <person name="Dacks J.B."/>
            <person name="Delwiche C.F."/>
            <person name="Dyhrman S.T."/>
            <person name="Glockner G."/>
            <person name="John U."/>
            <person name="Richards T."/>
            <person name="Worden A.Z."/>
            <person name="Zhang X."/>
            <person name="Grigoriev I.V."/>
            <person name="Allen A.E."/>
            <person name="Bidle K."/>
            <person name="Borodovsky M."/>
            <person name="Bowler C."/>
            <person name="Brownlee C."/>
            <person name="Cock J.M."/>
            <person name="Elias M."/>
            <person name="Gladyshev V.N."/>
            <person name="Groth M."/>
            <person name="Guda C."/>
            <person name="Hadaegh A."/>
            <person name="Iglesias-Rodriguez M.D."/>
            <person name="Jenkins J."/>
            <person name="Jones B.M."/>
            <person name="Lawson T."/>
            <person name="Leese F."/>
            <person name="Lindquist E."/>
            <person name="Lobanov A."/>
            <person name="Lomsadze A."/>
            <person name="Malik S.B."/>
            <person name="Marsh M.E."/>
            <person name="Mackinder L."/>
            <person name="Mock T."/>
            <person name="Mueller-Roeber B."/>
            <person name="Pagarete A."/>
            <person name="Parker M."/>
            <person name="Probert I."/>
            <person name="Quesneville H."/>
            <person name="Raines C."/>
            <person name="Rensing S.A."/>
            <person name="Riano-Pachon D.M."/>
            <person name="Richier S."/>
            <person name="Rokitta S."/>
            <person name="Shiraiwa Y."/>
            <person name="Soanes D.M."/>
            <person name="van der Giezen M."/>
            <person name="Wahlund T.M."/>
            <person name="Williams B."/>
            <person name="Wilson W."/>
            <person name="Wolfe G."/>
            <person name="Wurch L.L."/>
        </authorList>
    </citation>
    <scope>NUCLEOTIDE SEQUENCE</scope>
</reference>
<name>A0A0D3IHY7_EMIH1</name>
<dbReference type="InterPro" id="IPR036865">
    <property type="entry name" value="CRAL-TRIO_dom_sf"/>
</dbReference>
<accession>A0A0D3IHY7</accession>
<dbReference type="GO" id="GO:0008526">
    <property type="term" value="F:phosphatidylinositol transfer activity"/>
    <property type="evidence" value="ECO:0007669"/>
    <property type="project" value="TreeGrafter"/>
</dbReference>
<dbReference type="PANTHER" id="PTHR45824">
    <property type="entry name" value="GH16843P"/>
    <property type="match status" value="1"/>
</dbReference>
<dbReference type="AlphaFoldDB" id="A0A0D3IHY7"/>